<dbReference type="PROSITE" id="PS51257">
    <property type="entry name" value="PROKAR_LIPOPROTEIN"/>
    <property type="match status" value="1"/>
</dbReference>
<evidence type="ECO:0008006" key="3">
    <source>
        <dbReference type="Google" id="ProtNLM"/>
    </source>
</evidence>
<gene>
    <name evidence="1" type="ordered locus">Bd1210</name>
</gene>
<dbReference type="SUPFAM" id="SSF50969">
    <property type="entry name" value="YVTN repeat-like/Quinoprotein amine dehydrogenase"/>
    <property type="match status" value="1"/>
</dbReference>
<reference evidence="1 2" key="1">
    <citation type="journal article" date="2004" name="Science">
        <title>A predator unmasked: life cycle of Bdellovibrio bacteriovorus from a genomic perspective.</title>
        <authorList>
            <person name="Rendulic S."/>
            <person name="Jagtap P."/>
            <person name="Rosinus A."/>
            <person name="Eppinger M."/>
            <person name="Baar C."/>
            <person name="Lanz C."/>
            <person name="Keller H."/>
            <person name="Lambert C."/>
            <person name="Evans K.J."/>
            <person name="Goesmann A."/>
            <person name="Meyer F."/>
            <person name="Sockett R.E."/>
            <person name="Schuster S.C."/>
        </authorList>
    </citation>
    <scope>NUCLEOTIDE SEQUENCE [LARGE SCALE GENOMIC DNA]</scope>
    <source>
        <strain evidence="2">ATCC 15356 / DSM 50701 / NCIMB 9529 / HD100</strain>
    </source>
</reference>
<dbReference type="GO" id="GO:0005935">
    <property type="term" value="C:cellular bud neck"/>
    <property type="evidence" value="ECO:0007669"/>
    <property type="project" value="TreeGrafter"/>
</dbReference>
<dbReference type="RefSeq" id="WP_011163719.1">
    <property type="nucleotide sequence ID" value="NC_005363.1"/>
</dbReference>
<dbReference type="STRING" id="264462.Bd1210"/>
<name>Q6MNN4_BDEBA</name>
<dbReference type="KEGG" id="bba:Bd1210"/>
<dbReference type="HOGENOM" id="CLU_391653_0_0_7"/>
<dbReference type="InterPro" id="IPR011044">
    <property type="entry name" value="Quino_amine_DH_bsu"/>
</dbReference>
<proteinExistence type="predicted"/>
<accession>Q6MNN4</accession>
<evidence type="ECO:0000313" key="2">
    <source>
        <dbReference type="Proteomes" id="UP000008080"/>
    </source>
</evidence>
<organism evidence="1 2">
    <name type="scientific">Bdellovibrio bacteriovorus (strain ATCC 15356 / DSM 50701 / NCIMB 9529 / HD100)</name>
    <dbReference type="NCBI Taxonomy" id="264462"/>
    <lineage>
        <taxon>Bacteria</taxon>
        <taxon>Pseudomonadati</taxon>
        <taxon>Bdellovibrionota</taxon>
        <taxon>Bdellovibrionia</taxon>
        <taxon>Bdellovibrionales</taxon>
        <taxon>Pseudobdellovibrionaceae</taxon>
        <taxon>Bdellovibrio</taxon>
    </lineage>
</organism>
<evidence type="ECO:0000313" key="1">
    <source>
        <dbReference type="EMBL" id="CAE79117.1"/>
    </source>
</evidence>
<dbReference type="eggNOG" id="COG1520">
    <property type="taxonomic scope" value="Bacteria"/>
</dbReference>
<dbReference type="GeneID" id="93012245"/>
<protein>
    <recommendedName>
        <fullName evidence="3">Lipoprotein</fullName>
    </recommendedName>
</protein>
<dbReference type="GO" id="GO:1902929">
    <property type="term" value="C:plasma membrane of growing cell tip"/>
    <property type="evidence" value="ECO:0007669"/>
    <property type="project" value="TreeGrafter"/>
</dbReference>
<dbReference type="PANTHER" id="PTHR31778:SF2">
    <property type="entry name" value="BUD SITE SELECTION PROTEIN RAX2"/>
    <property type="match status" value="1"/>
</dbReference>
<dbReference type="EMBL" id="BX842649">
    <property type="protein sequence ID" value="CAE79117.1"/>
    <property type="molecule type" value="Genomic_DNA"/>
</dbReference>
<dbReference type="Proteomes" id="UP000008080">
    <property type="component" value="Chromosome"/>
</dbReference>
<dbReference type="AlphaFoldDB" id="Q6MNN4"/>
<sequence length="704" mass="73734">MRVLVLNVLLSGFALISVGCTLEANIAGQMLPSLLRPDGGEGVVDAPQISQKICANGPVFSQAEMPSGETILAGDFTRIGPCSSPFLKYNPVTGAVESIGPSDAAVGEAHVIEADGAGGYYVGGYFEAKNGSQALIHIKPDGTLSDWNPQLSRGALAAGVSALKVHDGVLYVGGDFTAAGSPSLSRTALAAFDIATGDLLPWAPPLTTDSFGDLHIRSIEIASGSIFIAGAFGTVGANLHVSEGVAKINLTDNNADTSFAATGLSSQSGKMKWHNGTLVLVDGGGLVMLNSTNGANTGFVAGLTAVPAWGGFSDYELKGDELWIAGMFDAVNGHPTRNIAKFDFSGATPTLDTGWATTYEPEGWVSQLKVTDSHILSFTNGTVGYWNKSNGTQYVPAVASPVGEGTYLGALNEGEELLYVHKSKTLGLPETRYLVMYDPDGEVMPWAPSPNDYVKSVVVHEGRIFVGGRFTNIGVTPSGKRYLVELDTDGEVTSWDADANDEIYDMRSVQGSLLIAGEFTSIGSDGMGAAYLAKLSFVDATGVPWTTQVDGRVFGFDIEGSALVFGGGFSTVDGQAVENLAKVDLNTGSLLGGTPTVDSWVNGVAVIDEKVYLFGQFTDVGGEARSRLAAFNLSNGSVTAWAPNIAVWASRAMREVSGKVIVMAHFNTYNGVSYTEGTLVLDPDTGAKVADPRNLYSSTVWLEE</sequence>
<dbReference type="PANTHER" id="PTHR31778">
    <property type="entry name" value="BUD SITE SELECTION PROTEIN RAX2"/>
    <property type="match status" value="1"/>
</dbReference>
<keyword evidence="2" id="KW-1185">Reference proteome</keyword>